<proteinExistence type="predicted"/>
<dbReference type="EMBL" id="FNKY01000001">
    <property type="protein sequence ID" value="SDQ81634.1"/>
    <property type="molecule type" value="Genomic_DNA"/>
</dbReference>
<sequence length="108" mass="12298">MLFNPHLLDEPATERIVRFLRRMAALQLLGMEWRPEALHEGPREAGIGQRRGCRDRVSGTWGACIPLRGRTFLRKALLRPARSHSASLRLAPRPKNRTLRSVQLPDLG</sequence>
<evidence type="ECO:0000256" key="1">
    <source>
        <dbReference type="SAM" id="MobiDB-lite"/>
    </source>
</evidence>
<accession>A0ABY0TGX2</accession>
<evidence type="ECO:0000313" key="2">
    <source>
        <dbReference type="EMBL" id="SDQ81634.1"/>
    </source>
</evidence>
<organism evidence="2 3">
    <name type="scientific">Nitrosospira multiformis</name>
    <dbReference type="NCBI Taxonomy" id="1231"/>
    <lineage>
        <taxon>Bacteria</taxon>
        <taxon>Pseudomonadati</taxon>
        <taxon>Pseudomonadota</taxon>
        <taxon>Betaproteobacteria</taxon>
        <taxon>Nitrosomonadales</taxon>
        <taxon>Nitrosomonadaceae</taxon>
        <taxon>Nitrosospira</taxon>
    </lineage>
</organism>
<keyword evidence="3" id="KW-1185">Reference proteome</keyword>
<feature type="region of interest" description="Disordered" evidence="1">
    <location>
        <begin position="83"/>
        <end position="108"/>
    </location>
</feature>
<protein>
    <submittedName>
        <fullName evidence="2">Uncharacterized protein</fullName>
    </submittedName>
</protein>
<dbReference type="Proteomes" id="UP000183471">
    <property type="component" value="Unassembled WGS sequence"/>
</dbReference>
<comment type="caution">
    <text evidence="2">The sequence shown here is derived from an EMBL/GenBank/DDBJ whole genome shotgun (WGS) entry which is preliminary data.</text>
</comment>
<reference evidence="2 3" key="1">
    <citation type="submission" date="2016-10" db="EMBL/GenBank/DDBJ databases">
        <authorList>
            <person name="Varghese N."/>
            <person name="Submissions S."/>
        </authorList>
    </citation>
    <scope>NUCLEOTIDE SEQUENCE [LARGE SCALE GENOMIC DNA]</scope>
    <source>
        <strain evidence="2 3">Nl1</strain>
    </source>
</reference>
<evidence type="ECO:0000313" key="3">
    <source>
        <dbReference type="Proteomes" id="UP000183471"/>
    </source>
</evidence>
<gene>
    <name evidence="2" type="ORF">SAMN05216402_2406</name>
</gene>
<name>A0ABY0TGX2_9PROT</name>